<gene>
    <name evidence="3" type="ORF">BSTOLATCC_MIC58241</name>
</gene>
<dbReference type="EMBL" id="CAJZBQ010000056">
    <property type="protein sequence ID" value="CAG9333429.1"/>
    <property type="molecule type" value="Genomic_DNA"/>
</dbReference>
<dbReference type="Pfam" id="PF00787">
    <property type="entry name" value="PX"/>
    <property type="match status" value="1"/>
</dbReference>
<dbReference type="InterPro" id="IPR001683">
    <property type="entry name" value="PX_dom"/>
</dbReference>
<dbReference type="CDD" id="cd06093">
    <property type="entry name" value="PX_domain"/>
    <property type="match status" value="1"/>
</dbReference>
<sequence>MEHSIRISIPRTYTENQGSLLFRSHTVYEVRIIINCTCTLTAFKRYTQFCTFKEEISGVLKRSQISLPKFPAKCVFQNSNVISERRILFEAWLKAISKCYQLTPYLYRFLNIQADLISQIGTCSSQLPTPDEELIFDFSIRLNKDSRNKTKALEDFEWEFFSKRRTIRPDLISFLLKTLIPLCALRNLGSKVMDVITKLTSRDRHRDYQEVIKELVKIEPELLSEMRLNEHLTKKVHGESQTQAFHILQILAEHLRSSQSENKIMEILNDDQEAFDIFSNWENEQIVFKKPACATQCTAGMWRPLLNEDMQACYRLMNRKLELNAEFSVETCISRLIEIVTVPHERKKWDLRLIEMEEMCWSDGTSGFRMLYMFDRTPIEFHTVLNITQSESFAMVEFQSRPNLMKPQNDLIIGSFSSFYRFELVNAPKSAPASPQSSISTDESDTNHSSLSDYLEDPIFKQEVKCSWNSHFCEHSTKMLLADLCSESILLKNSMLSMIRIVENKEELRCGFNGDYRLVDAYDRKKLRKLSDKLRNSKR</sequence>
<accession>A0AAU9K679</accession>
<comment type="caution">
    <text evidence="3">The sequence shown here is derived from an EMBL/GenBank/DDBJ whole genome shotgun (WGS) entry which is preliminary data.</text>
</comment>
<dbReference type="PROSITE" id="PS50195">
    <property type="entry name" value="PX"/>
    <property type="match status" value="1"/>
</dbReference>
<name>A0AAU9K679_9CILI</name>
<dbReference type="SUPFAM" id="SSF64268">
    <property type="entry name" value="PX domain"/>
    <property type="match status" value="1"/>
</dbReference>
<feature type="region of interest" description="Disordered" evidence="1">
    <location>
        <begin position="430"/>
        <end position="450"/>
    </location>
</feature>
<dbReference type="GO" id="GO:0035091">
    <property type="term" value="F:phosphatidylinositol binding"/>
    <property type="evidence" value="ECO:0007669"/>
    <property type="project" value="InterPro"/>
</dbReference>
<dbReference type="Proteomes" id="UP001162131">
    <property type="component" value="Unassembled WGS sequence"/>
</dbReference>
<dbReference type="AlphaFoldDB" id="A0AAU9K679"/>
<protein>
    <recommendedName>
        <fullName evidence="2">PX domain-containing protein</fullName>
    </recommendedName>
</protein>
<organism evidence="3 4">
    <name type="scientific">Blepharisma stoltei</name>
    <dbReference type="NCBI Taxonomy" id="1481888"/>
    <lineage>
        <taxon>Eukaryota</taxon>
        <taxon>Sar</taxon>
        <taxon>Alveolata</taxon>
        <taxon>Ciliophora</taxon>
        <taxon>Postciliodesmatophora</taxon>
        <taxon>Heterotrichea</taxon>
        <taxon>Heterotrichida</taxon>
        <taxon>Blepharismidae</taxon>
        <taxon>Blepharisma</taxon>
    </lineage>
</organism>
<evidence type="ECO:0000313" key="4">
    <source>
        <dbReference type="Proteomes" id="UP001162131"/>
    </source>
</evidence>
<feature type="compositionally biased region" description="Low complexity" evidence="1">
    <location>
        <begin position="430"/>
        <end position="440"/>
    </location>
</feature>
<reference evidence="3" key="1">
    <citation type="submission" date="2021-09" db="EMBL/GenBank/DDBJ databases">
        <authorList>
            <consortium name="AG Swart"/>
            <person name="Singh M."/>
            <person name="Singh A."/>
            <person name="Seah K."/>
            <person name="Emmerich C."/>
        </authorList>
    </citation>
    <scope>NUCLEOTIDE SEQUENCE</scope>
    <source>
        <strain evidence="3">ATCC30299</strain>
    </source>
</reference>
<keyword evidence="4" id="KW-1185">Reference proteome</keyword>
<evidence type="ECO:0000313" key="3">
    <source>
        <dbReference type="EMBL" id="CAG9333429.1"/>
    </source>
</evidence>
<evidence type="ECO:0000256" key="1">
    <source>
        <dbReference type="SAM" id="MobiDB-lite"/>
    </source>
</evidence>
<dbReference type="Gene3D" id="3.30.1520.10">
    <property type="entry name" value="Phox-like domain"/>
    <property type="match status" value="1"/>
</dbReference>
<dbReference type="InterPro" id="IPR036871">
    <property type="entry name" value="PX_dom_sf"/>
</dbReference>
<feature type="domain" description="PX" evidence="2">
    <location>
        <begin position="1"/>
        <end position="146"/>
    </location>
</feature>
<proteinExistence type="predicted"/>
<evidence type="ECO:0000259" key="2">
    <source>
        <dbReference type="PROSITE" id="PS50195"/>
    </source>
</evidence>